<dbReference type="InterPro" id="IPR008909">
    <property type="entry name" value="DALR_anticod-bd"/>
</dbReference>
<dbReference type="Proteomes" id="UP000503447">
    <property type="component" value="Chromosome"/>
</dbReference>
<reference evidence="16" key="1">
    <citation type="submission" date="2020-05" db="EMBL/GenBank/DDBJ databases">
        <title>Frigoriglobus tundricola gen. nov., sp. nov., a psychrotolerant cellulolytic planctomycete of the family Gemmataceae with two divergent copies of 16S rRNA gene.</title>
        <authorList>
            <person name="Kulichevskaya I.S."/>
            <person name="Ivanova A.A."/>
            <person name="Naumoff D.G."/>
            <person name="Beletsky A.V."/>
            <person name="Rijpstra W.I.C."/>
            <person name="Sinninghe Damste J.S."/>
            <person name="Mardanov A.V."/>
            <person name="Ravin N.V."/>
            <person name="Dedysh S.N."/>
        </authorList>
    </citation>
    <scope>NUCLEOTIDE SEQUENCE [LARGE SCALE GENOMIC DNA]</scope>
    <source>
        <strain evidence="16">PL17</strain>
    </source>
</reference>
<dbReference type="EC" id="6.1.1.19" evidence="10"/>
<evidence type="ECO:0000256" key="1">
    <source>
        <dbReference type="ARBA" id="ARBA00004496"/>
    </source>
</evidence>
<dbReference type="PRINTS" id="PR01038">
    <property type="entry name" value="TRNASYNTHARG"/>
</dbReference>
<evidence type="ECO:0000256" key="11">
    <source>
        <dbReference type="RuleBase" id="RU363038"/>
    </source>
</evidence>
<evidence type="ECO:0000259" key="14">
    <source>
        <dbReference type="SMART" id="SM01016"/>
    </source>
</evidence>
<dbReference type="GO" id="GO:0005524">
    <property type="term" value="F:ATP binding"/>
    <property type="evidence" value="ECO:0007669"/>
    <property type="project" value="UniProtKB-UniRule"/>
</dbReference>
<accession>A0A6M5Z052</accession>
<dbReference type="InterPro" id="IPR036695">
    <property type="entry name" value="Arg-tRNA-synth_N_sf"/>
</dbReference>
<dbReference type="HAMAP" id="MF_00123">
    <property type="entry name" value="Arg_tRNA_synth"/>
    <property type="match status" value="1"/>
</dbReference>
<protein>
    <recommendedName>
        <fullName evidence="10">Arginine--tRNA ligase</fullName>
        <ecNumber evidence="10">6.1.1.19</ecNumber>
    </recommendedName>
    <alternativeName>
        <fullName evidence="10">Arginyl-tRNA synthetase</fullName>
        <shortName evidence="10">ArgRS</shortName>
    </alternativeName>
</protein>
<evidence type="ECO:0000256" key="2">
    <source>
        <dbReference type="ARBA" id="ARBA00005594"/>
    </source>
</evidence>
<dbReference type="RefSeq" id="WP_171474480.1">
    <property type="nucleotide sequence ID" value="NZ_CP053452.2"/>
</dbReference>
<proteinExistence type="inferred from homology"/>
<comment type="subcellular location">
    <subcellularLocation>
        <location evidence="1 10">Cytoplasm</location>
    </subcellularLocation>
</comment>
<dbReference type="EMBL" id="CP053452">
    <property type="protein sequence ID" value="QJW99528.1"/>
    <property type="molecule type" value="Genomic_DNA"/>
</dbReference>
<dbReference type="InterPro" id="IPR005148">
    <property type="entry name" value="Arg-tRNA-synth_N"/>
</dbReference>
<keyword evidence="6 10" id="KW-0067">ATP-binding</keyword>
<dbReference type="SUPFAM" id="SSF52374">
    <property type="entry name" value="Nucleotidylyl transferase"/>
    <property type="match status" value="1"/>
</dbReference>
<evidence type="ECO:0000256" key="10">
    <source>
        <dbReference type="HAMAP-Rule" id="MF_00123"/>
    </source>
</evidence>
<evidence type="ECO:0000256" key="7">
    <source>
        <dbReference type="ARBA" id="ARBA00022917"/>
    </source>
</evidence>
<keyword evidence="7 10" id="KW-0648">Protein biosynthesis</keyword>
<dbReference type="PROSITE" id="PS00178">
    <property type="entry name" value="AA_TRNA_LIGASE_I"/>
    <property type="match status" value="1"/>
</dbReference>
<keyword evidence="5 10" id="KW-0547">Nucleotide-binding</keyword>
<feature type="region of interest" description="Disordered" evidence="12">
    <location>
        <begin position="247"/>
        <end position="270"/>
    </location>
</feature>
<evidence type="ECO:0000256" key="5">
    <source>
        <dbReference type="ARBA" id="ARBA00022741"/>
    </source>
</evidence>
<dbReference type="InterPro" id="IPR014729">
    <property type="entry name" value="Rossmann-like_a/b/a_fold"/>
</dbReference>
<dbReference type="SUPFAM" id="SSF55190">
    <property type="entry name" value="Arginyl-tRNA synthetase (ArgRS), N-terminal 'additional' domain"/>
    <property type="match status" value="1"/>
</dbReference>
<keyword evidence="16" id="KW-1185">Reference proteome</keyword>
<dbReference type="GO" id="GO:0005737">
    <property type="term" value="C:cytoplasm"/>
    <property type="evidence" value="ECO:0007669"/>
    <property type="project" value="UniProtKB-SubCell"/>
</dbReference>
<dbReference type="Gene3D" id="3.40.50.620">
    <property type="entry name" value="HUPs"/>
    <property type="match status" value="1"/>
</dbReference>
<feature type="short sequence motif" description="'HIGH' region" evidence="10">
    <location>
        <begin position="127"/>
        <end position="137"/>
    </location>
</feature>
<dbReference type="KEGG" id="ftj:FTUN_7140"/>
<evidence type="ECO:0000313" key="15">
    <source>
        <dbReference type="EMBL" id="QJW99528.1"/>
    </source>
</evidence>
<gene>
    <name evidence="10" type="primary">argS</name>
    <name evidence="15" type="ORF">FTUN_7140</name>
</gene>
<evidence type="ECO:0000256" key="6">
    <source>
        <dbReference type="ARBA" id="ARBA00022840"/>
    </source>
</evidence>
<dbReference type="Pfam" id="PF03485">
    <property type="entry name" value="Arg_tRNA_synt_N"/>
    <property type="match status" value="1"/>
</dbReference>
<evidence type="ECO:0000256" key="8">
    <source>
        <dbReference type="ARBA" id="ARBA00023146"/>
    </source>
</evidence>
<name>A0A6M5Z052_9BACT</name>
<dbReference type="CDD" id="cd07956">
    <property type="entry name" value="Anticodon_Ia_Arg"/>
    <property type="match status" value="1"/>
</dbReference>
<organism evidence="15 16">
    <name type="scientific">Frigoriglobus tundricola</name>
    <dbReference type="NCBI Taxonomy" id="2774151"/>
    <lineage>
        <taxon>Bacteria</taxon>
        <taxon>Pseudomonadati</taxon>
        <taxon>Planctomycetota</taxon>
        <taxon>Planctomycetia</taxon>
        <taxon>Gemmatales</taxon>
        <taxon>Gemmataceae</taxon>
        <taxon>Frigoriglobus</taxon>
    </lineage>
</organism>
<dbReference type="Pfam" id="PF00750">
    <property type="entry name" value="tRNA-synt_1d"/>
    <property type="match status" value="2"/>
</dbReference>
<comment type="similarity">
    <text evidence="2 10 11">Belongs to the class-I aminoacyl-tRNA synthetase family.</text>
</comment>
<dbReference type="NCBIfam" id="TIGR00456">
    <property type="entry name" value="argS"/>
    <property type="match status" value="1"/>
</dbReference>
<evidence type="ECO:0000256" key="3">
    <source>
        <dbReference type="ARBA" id="ARBA00022490"/>
    </source>
</evidence>
<evidence type="ECO:0000256" key="4">
    <source>
        <dbReference type="ARBA" id="ARBA00022598"/>
    </source>
</evidence>
<dbReference type="InterPro" id="IPR001412">
    <property type="entry name" value="aa-tRNA-synth_I_CS"/>
</dbReference>
<dbReference type="PANTHER" id="PTHR11956:SF5">
    <property type="entry name" value="ARGININE--TRNA LIGASE, CYTOPLASMIC"/>
    <property type="match status" value="1"/>
</dbReference>
<dbReference type="AlphaFoldDB" id="A0A6M5Z052"/>
<feature type="domain" description="Arginyl tRNA synthetase N-terminal" evidence="14">
    <location>
        <begin position="5"/>
        <end position="91"/>
    </location>
</feature>
<dbReference type="SMART" id="SM01016">
    <property type="entry name" value="Arg_tRNA_synt_N"/>
    <property type="match status" value="1"/>
</dbReference>
<dbReference type="GO" id="GO:0006420">
    <property type="term" value="P:arginyl-tRNA aminoacylation"/>
    <property type="evidence" value="ECO:0007669"/>
    <property type="project" value="UniProtKB-UniRule"/>
</dbReference>
<dbReference type="GO" id="GO:0004814">
    <property type="term" value="F:arginine-tRNA ligase activity"/>
    <property type="evidence" value="ECO:0007669"/>
    <property type="project" value="UniProtKB-UniRule"/>
</dbReference>
<evidence type="ECO:0000259" key="13">
    <source>
        <dbReference type="SMART" id="SM00836"/>
    </source>
</evidence>
<evidence type="ECO:0000313" key="16">
    <source>
        <dbReference type="Proteomes" id="UP000503447"/>
    </source>
</evidence>
<comment type="catalytic activity">
    <reaction evidence="9 10">
        <text>tRNA(Arg) + L-arginine + ATP = L-arginyl-tRNA(Arg) + AMP + diphosphate</text>
        <dbReference type="Rhea" id="RHEA:20301"/>
        <dbReference type="Rhea" id="RHEA-COMP:9658"/>
        <dbReference type="Rhea" id="RHEA-COMP:9673"/>
        <dbReference type="ChEBI" id="CHEBI:30616"/>
        <dbReference type="ChEBI" id="CHEBI:32682"/>
        <dbReference type="ChEBI" id="CHEBI:33019"/>
        <dbReference type="ChEBI" id="CHEBI:78442"/>
        <dbReference type="ChEBI" id="CHEBI:78513"/>
        <dbReference type="ChEBI" id="CHEBI:456215"/>
        <dbReference type="EC" id="6.1.1.19"/>
    </reaction>
</comment>
<dbReference type="PANTHER" id="PTHR11956">
    <property type="entry name" value="ARGINYL-TRNA SYNTHETASE"/>
    <property type="match status" value="1"/>
</dbReference>
<dbReference type="FunFam" id="1.10.730.10:FF:000008">
    <property type="entry name" value="Arginine--tRNA ligase"/>
    <property type="match status" value="1"/>
</dbReference>
<keyword evidence="8 10" id="KW-0030">Aminoacyl-tRNA synthetase</keyword>
<dbReference type="Gene3D" id="3.30.1360.70">
    <property type="entry name" value="Arginyl tRNA synthetase N-terminal domain"/>
    <property type="match status" value="1"/>
</dbReference>
<feature type="domain" description="DALR anticodon binding" evidence="13">
    <location>
        <begin position="526"/>
        <end position="645"/>
    </location>
</feature>
<comment type="subunit">
    <text evidence="10">Monomer.</text>
</comment>
<evidence type="ECO:0000256" key="9">
    <source>
        <dbReference type="ARBA" id="ARBA00049339"/>
    </source>
</evidence>
<dbReference type="SUPFAM" id="SSF47323">
    <property type="entry name" value="Anticodon-binding domain of a subclass of class I aminoacyl-tRNA synthetases"/>
    <property type="match status" value="1"/>
</dbReference>
<dbReference type="InterPro" id="IPR035684">
    <property type="entry name" value="ArgRS_core"/>
</dbReference>
<evidence type="ECO:0000256" key="12">
    <source>
        <dbReference type="SAM" id="MobiDB-lite"/>
    </source>
</evidence>
<dbReference type="Gene3D" id="1.10.730.10">
    <property type="entry name" value="Isoleucyl-tRNA Synthetase, Domain 1"/>
    <property type="match status" value="1"/>
</dbReference>
<dbReference type="Pfam" id="PF05746">
    <property type="entry name" value="DALR_1"/>
    <property type="match status" value="1"/>
</dbReference>
<sequence>MNLLTQVRALFEPAITALAPDKAKVPDYLNAIKPSSNADNGDYQANCAMALGKALGQKPQDVAKALVAHLPANDLLEEPTVAGPGFINLRLKSDFLAKAVQSIATDPKLGVAPAAEPKTFVIDLSGPNVAKPLHVGHLRSTIIGDALVRILRFLGHTVISDNHLGDWGTQFGMLIYGYRTFLDKKKYGGSNEDKVRELARLYVLVRQVAGTIDIISRGFTHFRDEGAFQANPVAELTRVYVNGLKRASAPDDDDDEGGAAGPPASNPVADGFRQETAKLHEGDAENLKLWREFMPPCMEEIHKVYKKLEVIPFDHEHGESFYQPMLAGVVESLRSAGVSEEGDGGSVIIRFGPENVALIRKRDRAFTYTTTDLATIKYRIETFKPDAMLYVVDFRQAQHFANLFEASRRWGYEGVELNHVKFGSVLNKDGKPLKTREGGTTELTTLLDRATELGGALFEMTYWQRKANGHDVPDWKEYTEDEKANIASAVGIGAVKYADLSQNRTTDYKFDFAKMLATDGNTATYMQYAYARCRAIFRKGDIDEARFRANPPAVAITHPAERTLALQLLRFPEAVEAAAADYLPHLITAYLWDLAKCFSGFFEGCPVLKAETPELKESRLLLVDLVGRVIKQALDLLGIRVVERM</sequence>
<dbReference type="SMART" id="SM00836">
    <property type="entry name" value="DALR_1"/>
    <property type="match status" value="1"/>
</dbReference>
<keyword evidence="4 10" id="KW-0436">Ligase</keyword>
<dbReference type="InterPro" id="IPR001278">
    <property type="entry name" value="Arg-tRNA-ligase"/>
</dbReference>
<dbReference type="InterPro" id="IPR009080">
    <property type="entry name" value="tRNAsynth_Ia_anticodon-bd"/>
</dbReference>
<keyword evidence="3 10" id="KW-0963">Cytoplasm</keyword>